<evidence type="ECO:0000313" key="2">
    <source>
        <dbReference type="EMBL" id="NHF63090.1"/>
    </source>
</evidence>
<feature type="transmembrane region" description="Helical" evidence="1">
    <location>
        <begin position="150"/>
        <end position="173"/>
    </location>
</feature>
<name>A0A9E5JP69_9MICO</name>
<evidence type="ECO:0000313" key="3">
    <source>
        <dbReference type="Proteomes" id="UP000818266"/>
    </source>
</evidence>
<protein>
    <recommendedName>
        <fullName evidence="4">ABC-2 type transport system permease protein</fullName>
    </recommendedName>
</protein>
<evidence type="ECO:0008006" key="4">
    <source>
        <dbReference type="Google" id="ProtNLM"/>
    </source>
</evidence>
<dbReference type="Proteomes" id="UP000818266">
    <property type="component" value="Unassembled WGS sequence"/>
</dbReference>
<dbReference type="AlphaFoldDB" id="A0A9E5JP69"/>
<accession>A0A9E5JP69</accession>
<comment type="caution">
    <text evidence="2">The sequence shown here is derived from an EMBL/GenBank/DDBJ whole genome shotgun (WGS) entry which is preliminary data.</text>
</comment>
<dbReference type="EMBL" id="VIKT02000010">
    <property type="protein sequence ID" value="NHF63090.1"/>
    <property type="molecule type" value="Genomic_DNA"/>
</dbReference>
<feature type="transmembrane region" description="Helical" evidence="1">
    <location>
        <begin position="115"/>
        <end position="138"/>
    </location>
</feature>
<feature type="transmembrane region" description="Helical" evidence="1">
    <location>
        <begin position="21"/>
        <end position="39"/>
    </location>
</feature>
<keyword evidence="3" id="KW-1185">Reference proteome</keyword>
<dbReference type="RefSeq" id="WP_152583577.1">
    <property type="nucleotide sequence ID" value="NZ_VIKT02000010.1"/>
</dbReference>
<keyword evidence="1" id="KW-1133">Transmembrane helix</keyword>
<feature type="transmembrane region" description="Helical" evidence="1">
    <location>
        <begin position="180"/>
        <end position="201"/>
    </location>
</feature>
<feature type="transmembrane region" description="Helical" evidence="1">
    <location>
        <begin position="230"/>
        <end position="252"/>
    </location>
</feature>
<feature type="transmembrane region" description="Helical" evidence="1">
    <location>
        <begin position="76"/>
        <end position="94"/>
    </location>
</feature>
<organism evidence="2 3">
    <name type="scientific">Microcella pacifica</name>
    <dbReference type="NCBI Taxonomy" id="2591847"/>
    <lineage>
        <taxon>Bacteria</taxon>
        <taxon>Bacillati</taxon>
        <taxon>Actinomycetota</taxon>
        <taxon>Actinomycetes</taxon>
        <taxon>Micrococcales</taxon>
        <taxon>Microbacteriaceae</taxon>
        <taxon>Microcella</taxon>
    </lineage>
</organism>
<keyword evidence="1" id="KW-0472">Membrane</keyword>
<dbReference type="Pfam" id="PF12679">
    <property type="entry name" value="ABC2_membrane_2"/>
    <property type="match status" value="1"/>
</dbReference>
<reference evidence="2 3" key="1">
    <citation type="submission" date="2020-03" db="EMBL/GenBank/DDBJ databases">
        <title>Chryseoglobus sp. isolated from a deep-sea seamount.</title>
        <authorList>
            <person name="Zhang D.-C."/>
        </authorList>
    </citation>
    <scope>NUCLEOTIDE SEQUENCE [LARGE SCALE GENOMIC DNA]</scope>
    <source>
        <strain evidence="2 3">KN1116</strain>
    </source>
</reference>
<keyword evidence="1" id="KW-0812">Transmembrane</keyword>
<dbReference type="OrthoDB" id="4187110at2"/>
<dbReference type="GO" id="GO:0005886">
    <property type="term" value="C:plasma membrane"/>
    <property type="evidence" value="ECO:0007669"/>
    <property type="project" value="UniProtKB-SubCell"/>
</dbReference>
<proteinExistence type="predicted"/>
<sequence>MTASTALLSLRAREIARTWRLWVLPTVIVFLAATGPVIVRFTREILAAALGAEEAAAIPWPDPTASDASAQWASDLTQLVVFVVVVMAAGAINAEVRSGVAAILLVKPVSRTTYVLTHAASLLGFIALAGLLGALVSWAATSLTFGAVDLAPTLGATAVWVVLAAVLVAASLLASAAIDAVAGAAGVGIGVYFLLALLSIVPHFSDYTPAGLIRVTTEVATGTQQLDATLWWPVGTGMLLTMGLIAAAVLVFRRREI</sequence>
<dbReference type="GO" id="GO:0140359">
    <property type="term" value="F:ABC-type transporter activity"/>
    <property type="evidence" value="ECO:0007669"/>
    <property type="project" value="InterPro"/>
</dbReference>
<gene>
    <name evidence="2" type="ORF">FK219_007530</name>
</gene>
<evidence type="ECO:0000256" key="1">
    <source>
        <dbReference type="SAM" id="Phobius"/>
    </source>
</evidence>